<dbReference type="InterPro" id="IPR040976">
    <property type="entry name" value="Pkinase_fungal"/>
</dbReference>
<feature type="region of interest" description="Disordered" evidence="1">
    <location>
        <begin position="156"/>
        <end position="187"/>
    </location>
</feature>
<evidence type="ECO:0000256" key="1">
    <source>
        <dbReference type="SAM" id="MobiDB-lite"/>
    </source>
</evidence>
<dbReference type="OrthoDB" id="5569250at2759"/>
<proteinExistence type="predicted"/>
<gene>
    <name evidence="3" type="ORF">BS47DRAFT_830691</name>
</gene>
<dbReference type="AlphaFoldDB" id="A0A9P6AZM0"/>
<accession>A0A9P6AZM0</accession>
<feature type="compositionally biased region" description="Polar residues" evidence="1">
    <location>
        <begin position="156"/>
        <end position="175"/>
    </location>
</feature>
<evidence type="ECO:0000259" key="2">
    <source>
        <dbReference type="Pfam" id="PF17667"/>
    </source>
</evidence>
<name>A0A9P6AZM0_9AGAM</name>
<feature type="domain" description="Fungal-type protein kinase" evidence="2">
    <location>
        <begin position="185"/>
        <end position="270"/>
    </location>
</feature>
<dbReference type="Pfam" id="PF17667">
    <property type="entry name" value="Pkinase_fungal"/>
    <property type="match status" value="1"/>
</dbReference>
<protein>
    <recommendedName>
        <fullName evidence="2">Fungal-type protein kinase domain-containing protein</fullName>
    </recommendedName>
</protein>
<dbReference type="Proteomes" id="UP000886523">
    <property type="component" value="Unassembled WGS sequence"/>
</dbReference>
<comment type="caution">
    <text evidence="3">The sequence shown here is derived from an EMBL/GenBank/DDBJ whole genome shotgun (WGS) entry which is preliminary data.</text>
</comment>
<sequence>MSSNASSSDHDSLILKNNLKNVLISSFQDFLQDVFVFKPNNNINLEKICRDDTTCSLFRIFLSSLTKPECDRFEPFTNLANHMSSLIAVEMHRECSIFARPHDTVAVRNSSGATRYPDVVFASKSPTLQGNPLDWSDVKLVLEFKAKFGGIQSSELSIQQSNTPSTPSGVSTSDDAPNKSPRTRASKISSATLQLAAYALESFIHGPYRSHVVHGTIQESTLELWYYDRVGTMRSSGVDFSKNLVLLAQFLVAISHLSEASWGLHPRITYPQLTPLSRSLRPHPKLPTPDDKSSSLDIKSNGSANDFSFQSAPESRPGPAHPFDGATITVQIEHLFSVIVFPASILWLAGELVL</sequence>
<evidence type="ECO:0000313" key="3">
    <source>
        <dbReference type="EMBL" id="KAF9514953.1"/>
    </source>
</evidence>
<feature type="region of interest" description="Disordered" evidence="1">
    <location>
        <begin position="275"/>
        <end position="297"/>
    </location>
</feature>
<reference evidence="3" key="1">
    <citation type="journal article" date="2020" name="Nat. Commun.">
        <title>Large-scale genome sequencing of mycorrhizal fungi provides insights into the early evolution of symbiotic traits.</title>
        <authorList>
            <person name="Miyauchi S."/>
            <person name="Kiss E."/>
            <person name="Kuo A."/>
            <person name="Drula E."/>
            <person name="Kohler A."/>
            <person name="Sanchez-Garcia M."/>
            <person name="Morin E."/>
            <person name="Andreopoulos B."/>
            <person name="Barry K.W."/>
            <person name="Bonito G."/>
            <person name="Buee M."/>
            <person name="Carver A."/>
            <person name="Chen C."/>
            <person name="Cichocki N."/>
            <person name="Clum A."/>
            <person name="Culley D."/>
            <person name="Crous P.W."/>
            <person name="Fauchery L."/>
            <person name="Girlanda M."/>
            <person name="Hayes R.D."/>
            <person name="Keri Z."/>
            <person name="LaButti K."/>
            <person name="Lipzen A."/>
            <person name="Lombard V."/>
            <person name="Magnuson J."/>
            <person name="Maillard F."/>
            <person name="Murat C."/>
            <person name="Nolan M."/>
            <person name="Ohm R.A."/>
            <person name="Pangilinan J."/>
            <person name="Pereira M.F."/>
            <person name="Perotto S."/>
            <person name="Peter M."/>
            <person name="Pfister S."/>
            <person name="Riley R."/>
            <person name="Sitrit Y."/>
            <person name="Stielow J.B."/>
            <person name="Szollosi G."/>
            <person name="Zifcakova L."/>
            <person name="Stursova M."/>
            <person name="Spatafora J.W."/>
            <person name="Tedersoo L."/>
            <person name="Vaario L.M."/>
            <person name="Yamada A."/>
            <person name="Yan M."/>
            <person name="Wang P."/>
            <person name="Xu J."/>
            <person name="Bruns T."/>
            <person name="Baldrian P."/>
            <person name="Vilgalys R."/>
            <person name="Dunand C."/>
            <person name="Henrissat B."/>
            <person name="Grigoriev I.V."/>
            <person name="Hibbett D."/>
            <person name="Nagy L.G."/>
            <person name="Martin F.M."/>
        </authorList>
    </citation>
    <scope>NUCLEOTIDE SEQUENCE</scope>
    <source>
        <strain evidence="3">UP504</strain>
    </source>
</reference>
<evidence type="ECO:0000313" key="4">
    <source>
        <dbReference type="Proteomes" id="UP000886523"/>
    </source>
</evidence>
<keyword evidence="4" id="KW-1185">Reference proteome</keyword>
<dbReference type="EMBL" id="MU128955">
    <property type="protein sequence ID" value="KAF9514953.1"/>
    <property type="molecule type" value="Genomic_DNA"/>
</dbReference>
<organism evidence="3 4">
    <name type="scientific">Hydnum rufescens UP504</name>
    <dbReference type="NCBI Taxonomy" id="1448309"/>
    <lineage>
        <taxon>Eukaryota</taxon>
        <taxon>Fungi</taxon>
        <taxon>Dikarya</taxon>
        <taxon>Basidiomycota</taxon>
        <taxon>Agaricomycotina</taxon>
        <taxon>Agaricomycetes</taxon>
        <taxon>Cantharellales</taxon>
        <taxon>Hydnaceae</taxon>
        <taxon>Hydnum</taxon>
    </lineage>
</organism>